<organism evidence="7 8">
    <name type="scientific">Sandaracinobacteroides saxicola</name>
    <dbReference type="NCBI Taxonomy" id="2759707"/>
    <lineage>
        <taxon>Bacteria</taxon>
        <taxon>Pseudomonadati</taxon>
        <taxon>Pseudomonadota</taxon>
        <taxon>Alphaproteobacteria</taxon>
        <taxon>Sphingomonadales</taxon>
        <taxon>Sphingosinicellaceae</taxon>
        <taxon>Sandaracinobacteroides</taxon>
    </lineage>
</organism>
<keyword evidence="4 5" id="KW-0071">Autoinducer synthesis</keyword>
<keyword evidence="2 6" id="KW-0808">Transferase</keyword>
<dbReference type="GO" id="GO:0061579">
    <property type="term" value="F:N-acyl homoserine lactone synthase activity"/>
    <property type="evidence" value="ECO:0007669"/>
    <property type="project" value="UniProtKB-UniRule"/>
</dbReference>
<dbReference type="EMBL" id="CP059851">
    <property type="protein sequence ID" value="QMW21866.1"/>
    <property type="molecule type" value="Genomic_DNA"/>
</dbReference>
<comment type="catalytic activity">
    <reaction evidence="6">
        <text>a fatty acyl-[ACP] + S-adenosyl-L-methionine = an N-acyl-L-homoserine lactone + S-methyl-5'-thioadenosine + holo-[ACP] + H(+)</text>
        <dbReference type="Rhea" id="RHEA:10096"/>
        <dbReference type="Rhea" id="RHEA-COMP:9685"/>
        <dbReference type="Rhea" id="RHEA-COMP:14125"/>
        <dbReference type="ChEBI" id="CHEBI:15378"/>
        <dbReference type="ChEBI" id="CHEBI:17509"/>
        <dbReference type="ChEBI" id="CHEBI:55474"/>
        <dbReference type="ChEBI" id="CHEBI:59789"/>
        <dbReference type="ChEBI" id="CHEBI:64479"/>
        <dbReference type="ChEBI" id="CHEBI:138651"/>
        <dbReference type="EC" id="2.3.1.184"/>
    </reaction>
</comment>
<dbReference type="InterPro" id="IPR016181">
    <property type="entry name" value="Acyl_CoA_acyltransferase"/>
</dbReference>
<sequence length="213" mass="23748">MIENSPVNLIDGSNRHQQRDALNAMHADRKRVFVDQLKWNVPVIDGRFEVDDFDNEHAVYLVAQEPRTGAHLGSVRLLPTTRRHLLGDVFAMLIDGEVPRGPDVMEITRLCTAPTLADWEAHNAVRERLATALIEYALTVGITRYTMMTHTAYLSQLLATGWDVEPLGLPKEVGGQSLGALQVNVNAATLRRFRQKFNISSPVLRLDQSSLAA</sequence>
<dbReference type="Proteomes" id="UP000515292">
    <property type="component" value="Chromosome"/>
</dbReference>
<dbReference type="EC" id="2.3.1.184" evidence="6"/>
<name>A0A7G5IES4_9SPHN</name>
<gene>
    <name evidence="7" type="ORF">H3309_10725</name>
</gene>
<comment type="similarity">
    <text evidence="5 6">Belongs to the autoinducer synthase family.</text>
</comment>
<evidence type="ECO:0000256" key="2">
    <source>
        <dbReference type="ARBA" id="ARBA00022679"/>
    </source>
</evidence>
<dbReference type="Pfam" id="PF00765">
    <property type="entry name" value="Autoind_synth"/>
    <property type="match status" value="1"/>
</dbReference>
<evidence type="ECO:0000313" key="8">
    <source>
        <dbReference type="Proteomes" id="UP000515292"/>
    </source>
</evidence>
<keyword evidence="1 5" id="KW-0673">Quorum sensing</keyword>
<proteinExistence type="inferred from homology"/>
<dbReference type="AlphaFoldDB" id="A0A7G5IES4"/>
<dbReference type="PRINTS" id="PR01549">
    <property type="entry name" value="AUTOINDCRSYN"/>
</dbReference>
<evidence type="ECO:0000256" key="3">
    <source>
        <dbReference type="ARBA" id="ARBA00022691"/>
    </source>
</evidence>
<dbReference type="GO" id="GO:0009372">
    <property type="term" value="P:quorum sensing"/>
    <property type="evidence" value="ECO:0007669"/>
    <property type="project" value="UniProtKB-UniRule"/>
</dbReference>
<dbReference type="SUPFAM" id="SSF55729">
    <property type="entry name" value="Acyl-CoA N-acyltransferases (Nat)"/>
    <property type="match status" value="1"/>
</dbReference>
<dbReference type="PANTHER" id="PTHR39322:SF1">
    <property type="entry name" value="ISOVALERYL-HOMOSERINE LACTONE SYNTHASE"/>
    <property type="match status" value="1"/>
</dbReference>
<evidence type="ECO:0000256" key="4">
    <source>
        <dbReference type="ARBA" id="ARBA00022929"/>
    </source>
</evidence>
<dbReference type="PANTHER" id="PTHR39322">
    <property type="entry name" value="ACYL-HOMOSERINE-LACTONE SYNTHASE"/>
    <property type="match status" value="1"/>
</dbReference>
<dbReference type="PROSITE" id="PS51187">
    <property type="entry name" value="AUTOINDUCER_SYNTH_2"/>
    <property type="match status" value="1"/>
</dbReference>
<dbReference type="Gene3D" id="3.40.630.30">
    <property type="match status" value="1"/>
</dbReference>
<evidence type="ECO:0000256" key="1">
    <source>
        <dbReference type="ARBA" id="ARBA00022654"/>
    </source>
</evidence>
<evidence type="ECO:0000256" key="6">
    <source>
        <dbReference type="RuleBase" id="RU361135"/>
    </source>
</evidence>
<reference evidence="7 8" key="1">
    <citation type="submission" date="2020-07" db="EMBL/GenBank/DDBJ databases">
        <title>Complete genome sequence for Sandaracinobacter sp. M6.</title>
        <authorList>
            <person name="Tang Y."/>
            <person name="Liu Q."/>
            <person name="Guo Z."/>
            <person name="Lei P."/>
            <person name="Huang B."/>
        </authorList>
    </citation>
    <scope>NUCLEOTIDE SEQUENCE [LARGE SCALE GENOMIC DNA]</scope>
    <source>
        <strain evidence="7 8">M6</strain>
    </source>
</reference>
<accession>A0A7G5IES4</accession>
<keyword evidence="3 6" id="KW-0949">S-adenosyl-L-methionine</keyword>
<dbReference type="InterPro" id="IPR001690">
    <property type="entry name" value="Autoind_synthase"/>
</dbReference>
<evidence type="ECO:0000313" key="7">
    <source>
        <dbReference type="EMBL" id="QMW21866.1"/>
    </source>
</evidence>
<dbReference type="GO" id="GO:0007165">
    <property type="term" value="P:signal transduction"/>
    <property type="evidence" value="ECO:0007669"/>
    <property type="project" value="TreeGrafter"/>
</dbReference>
<dbReference type="RefSeq" id="WP_182294712.1">
    <property type="nucleotide sequence ID" value="NZ_CP059851.1"/>
</dbReference>
<evidence type="ECO:0000256" key="5">
    <source>
        <dbReference type="PROSITE-ProRule" id="PRU00533"/>
    </source>
</evidence>
<protein>
    <recommendedName>
        <fullName evidence="6">Acyl-homoserine-lactone synthase</fullName>
        <ecNumber evidence="6">2.3.1.184</ecNumber>
    </recommendedName>
    <alternativeName>
        <fullName evidence="6">Autoinducer synthesis protein</fullName>
    </alternativeName>
</protein>
<dbReference type="KEGG" id="sand:H3309_10725"/>
<keyword evidence="8" id="KW-1185">Reference proteome</keyword>